<dbReference type="Pfam" id="PF12532">
    <property type="entry name" value="DUF3732"/>
    <property type="match status" value="1"/>
</dbReference>
<accession>X0XN51</accession>
<dbReference type="EMBL" id="BARS01053999">
    <property type="protein sequence ID" value="GAG44610.1"/>
    <property type="molecule type" value="Genomic_DNA"/>
</dbReference>
<dbReference type="InterPro" id="IPR022205">
    <property type="entry name" value="DUF3732"/>
</dbReference>
<dbReference type="AlphaFoldDB" id="X0XN51"/>
<reference evidence="1" key="1">
    <citation type="journal article" date="2014" name="Front. Microbiol.">
        <title>High frequency of phylogenetically diverse reductive dehalogenase-homologous genes in deep subseafloor sedimentary metagenomes.</title>
        <authorList>
            <person name="Kawai M."/>
            <person name="Futagami T."/>
            <person name="Toyoda A."/>
            <person name="Takaki Y."/>
            <person name="Nishi S."/>
            <person name="Hori S."/>
            <person name="Arai W."/>
            <person name="Tsubouchi T."/>
            <person name="Morono Y."/>
            <person name="Uchiyama I."/>
            <person name="Ito T."/>
            <person name="Fujiyama A."/>
            <person name="Inagaki F."/>
            <person name="Takami H."/>
        </authorList>
    </citation>
    <scope>NUCLEOTIDE SEQUENCE</scope>
    <source>
        <strain evidence="1">Expedition CK06-06</strain>
    </source>
</reference>
<comment type="caution">
    <text evidence="1">The sequence shown here is derived from an EMBL/GenBank/DDBJ whole genome shotgun (WGS) entry which is preliminary data.</text>
</comment>
<evidence type="ECO:0008006" key="2">
    <source>
        <dbReference type="Google" id="ProtNLM"/>
    </source>
</evidence>
<proteinExistence type="predicted"/>
<gene>
    <name evidence="1" type="ORF">S01H1_80023</name>
</gene>
<protein>
    <recommendedName>
        <fullName evidence="2">DUF3732 domain-containing protein</fullName>
    </recommendedName>
</protein>
<sequence length="144" mass="16813">HPLRLDLKRLLVVADGENGPIPMDQMGAGENWVGYHLITHLALHKWFVSRGRPVPRFLFIDQPSQVYFPEDRDWDEDDGSERDEDRQAVGRMYNLARAVADELRDELQIIITDHANISEPWFQECVVERWRGGLKLVPPEWANR</sequence>
<feature type="non-terminal residue" evidence="1">
    <location>
        <position position="1"/>
    </location>
</feature>
<name>X0XN51_9ZZZZ</name>
<organism evidence="1">
    <name type="scientific">marine sediment metagenome</name>
    <dbReference type="NCBI Taxonomy" id="412755"/>
    <lineage>
        <taxon>unclassified sequences</taxon>
        <taxon>metagenomes</taxon>
        <taxon>ecological metagenomes</taxon>
    </lineage>
</organism>
<evidence type="ECO:0000313" key="1">
    <source>
        <dbReference type="EMBL" id="GAG44610.1"/>
    </source>
</evidence>